<name>A0ABV6B5I8_9DEIO</name>
<dbReference type="InterPro" id="IPR029044">
    <property type="entry name" value="Nucleotide-diphossugar_trans"/>
</dbReference>
<dbReference type="CDD" id="cd00761">
    <property type="entry name" value="Glyco_tranf_GTA_type"/>
    <property type="match status" value="1"/>
</dbReference>
<feature type="domain" description="Glycosyltransferase 2-like" evidence="1">
    <location>
        <begin position="6"/>
        <end position="169"/>
    </location>
</feature>
<keyword evidence="3" id="KW-1185">Reference proteome</keyword>
<gene>
    <name evidence="2" type="ORF">ACFFLM_24055</name>
</gene>
<accession>A0ABV6B5I8</accession>
<dbReference type="Pfam" id="PF00535">
    <property type="entry name" value="Glycos_transf_2"/>
    <property type="match status" value="1"/>
</dbReference>
<dbReference type="InterPro" id="IPR001173">
    <property type="entry name" value="Glyco_trans_2-like"/>
</dbReference>
<comment type="caution">
    <text evidence="2">The sequence shown here is derived from an EMBL/GenBank/DDBJ whole genome shotgun (WGS) entry which is preliminary data.</text>
</comment>
<dbReference type="InterPro" id="IPR050834">
    <property type="entry name" value="Glycosyltransf_2"/>
</dbReference>
<evidence type="ECO:0000313" key="2">
    <source>
        <dbReference type="EMBL" id="MFB9995027.1"/>
    </source>
</evidence>
<protein>
    <submittedName>
        <fullName evidence="2">Glycosyltransferase family 2 protein</fullName>
    </submittedName>
</protein>
<evidence type="ECO:0000259" key="1">
    <source>
        <dbReference type="Pfam" id="PF00535"/>
    </source>
</evidence>
<dbReference type="Proteomes" id="UP001589733">
    <property type="component" value="Unassembled WGS sequence"/>
</dbReference>
<dbReference type="EMBL" id="JBHLYR010000078">
    <property type="protein sequence ID" value="MFB9995027.1"/>
    <property type="molecule type" value="Genomic_DNA"/>
</dbReference>
<evidence type="ECO:0000313" key="3">
    <source>
        <dbReference type="Proteomes" id="UP001589733"/>
    </source>
</evidence>
<sequence length="320" mass="35626">MTRLLVFMPVYNAGSYLAGALQSILTQQDVDFDLLVLDDGSTDDSAAILAEVTRQDSRVILTKGQKSGPAAAMNRALAYGVASGYEYLARTDADDINLPNRLRLQLALLEQQPNLAAVSGNAFYISEDSRVGASTVPTDPAMIRSEILSGHRGLIQGCSVFRISALQSIGGYREFFSHSEDADVFMRLAEKFELGNVGQYIYEIRLHRHSHSVHGVRRNTQLARYALVCSRQRRSGKAELPLAAFLERPPLRDALWQWRELAFLELWRRSLLSKHVIHKNILKGLAALIDPVRVRRRIERSLAAAKQRSAVPSSVTRGSK</sequence>
<dbReference type="PANTHER" id="PTHR43685">
    <property type="entry name" value="GLYCOSYLTRANSFERASE"/>
    <property type="match status" value="1"/>
</dbReference>
<dbReference type="PANTHER" id="PTHR43685:SF2">
    <property type="entry name" value="GLYCOSYLTRANSFERASE 2-LIKE DOMAIN-CONTAINING PROTEIN"/>
    <property type="match status" value="1"/>
</dbReference>
<dbReference type="RefSeq" id="WP_380016560.1">
    <property type="nucleotide sequence ID" value="NZ_JBHLYR010000078.1"/>
</dbReference>
<proteinExistence type="predicted"/>
<organism evidence="2 3">
    <name type="scientific">Deinococcus oregonensis</name>
    <dbReference type="NCBI Taxonomy" id="1805970"/>
    <lineage>
        <taxon>Bacteria</taxon>
        <taxon>Thermotogati</taxon>
        <taxon>Deinococcota</taxon>
        <taxon>Deinococci</taxon>
        <taxon>Deinococcales</taxon>
        <taxon>Deinococcaceae</taxon>
        <taxon>Deinococcus</taxon>
    </lineage>
</organism>
<dbReference type="SUPFAM" id="SSF53448">
    <property type="entry name" value="Nucleotide-diphospho-sugar transferases"/>
    <property type="match status" value="1"/>
</dbReference>
<dbReference type="Gene3D" id="3.90.550.10">
    <property type="entry name" value="Spore Coat Polysaccharide Biosynthesis Protein SpsA, Chain A"/>
    <property type="match status" value="1"/>
</dbReference>
<reference evidence="2 3" key="1">
    <citation type="submission" date="2024-09" db="EMBL/GenBank/DDBJ databases">
        <authorList>
            <person name="Sun Q."/>
            <person name="Mori K."/>
        </authorList>
    </citation>
    <scope>NUCLEOTIDE SEQUENCE [LARGE SCALE GENOMIC DNA]</scope>
    <source>
        <strain evidence="2 3">JCM 13503</strain>
    </source>
</reference>